<organism evidence="2">
    <name type="scientific">marine sediment metagenome</name>
    <dbReference type="NCBI Taxonomy" id="412755"/>
    <lineage>
        <taxon>unclassified sequences</taxon>
        <taxon>metagenomes</taxon>
        <taxon>ecological metagenomes</taxon>
    </lineage>
</organism>
<gene>
    <name evidence="2" type="ORF">LCGC14_0268040</name>
</gene>
<sequence length="152" mass="17427">MSEQFKLQEIKLSDADKAVIAEDKIPLGRNMFELLMHSLKLQIDNVHGHTDSYMIWYEDWEKGNLTKPDPPIKIGLKGKKKNIQTHQHISDSDKAGNTPHAAWHVLNDIYIAINEFERAKHEEKTGEPMPAPVEKPKKTLIGFKISKPIPKR</sequence>
<accession>A0A0F9X4Z5</accession>
<comment type="caution">
    <text evidence="2">The sequence shown here is derived from an EMBL/GenBank/DDBJ whole genome shotgun (WGS) entry which is preliminary data.</text>
</comment>
<reference evidence="2" key="1">
    <citation type="journal article" date="2015" name="Nature">
        <title>Complex archaea that bridge the gap between prokaryotes and eukaryotes.</title>
        <authorList>
            <person name="Spang A."/>
            <person name="Saw J.H."/>
            <person name="Jorgensen S.L."/>
            <person name="Zaremba-Niedzwiedzka K."/>
            <person name="Martijn J."/>
            <person name="Lind A.E."/>
            <person name="van Eijk R."/>
            <person name="Schleper C."/>
            <person name="Guy L."/>
            <person name="Ettema T.J."/>
        </authorList>
    </citation>
    <scope>NUCLEOTIDE SEQUENCE</scope>
</reference>
<evidence type="ECO:0000256" key="1">
    <source>
        <dbReference type="SAM" id="MobiDB-lite"/>
    </source>
</evidence>
<dbReference type="EMBL" id="LAZR01000146">
    <property type="protein sequence ID" value="KKN86628.1"/>
    <property type="molecule type" value="Genomic_DNA"/>
</dbReference>
<proteinExistence type="predicted"/>
<dbReference type="AlphaFoldDB" id="A0A0F9X4Z5"/>
<protein>
    <submittedName>
        <fullName evidence="2">Uncharacterized protein</fullName>
    </submittedName>
</protein>
<feature type="region of interest" description="Disordered" evidence="1">
    <location>
        <begin position="121"/>
        <end position="152"/>
    </location>
</feature>
<evidence type="ECO:0000313" key="2">
    <source>
        <dbReference type="EMBL" id="KKN86628.1"/>
    </source>
</evidence>
<name>A0A0F9X4Z5_9ZZZZ</name>